<evidence type="ECO:0000259" key="3">
    <source>
        <dbReference type="Pfam" id="PF03632"/>
    </source>
</evidence>
<dbReference type="RefSeq" id="WP_168004070.1">
    <property type="nucleotide sequence ID" value="NZ_JAATEO010000056.1"/>
</dbReference>
<dbReference type="InterPro" id="IPR023214">
    <property type="entry name" value="HAD_sf"/>
</dbReference>
<dbReference type="GO" id="GO:0016787">
    <property type="term" value="F:hydrolase activity"/>
    <property type="evidence" value="ECO:0007669"/>
    <property type="project" value="UniProtKB-KW"/>
</dbReference>
<dbReference type="InterPro" id="IPR037018">
    <property type="entry name" value="GH65_N"/>
</dbReference>
<feature type="domain" description="Glycoside hydrolase family 65 central catalytic" evidence="3">
    <location>
        <begin position="516"/>
        <end position="911"/>
    </location>
</feature>
<dbReference type="PANTHER" id="PTHR11051:SF8">
    <property type="entry name" value="PROTEIN-GLUCOSYLGALACTOSYLHYDROXYLYSINE GLUCOSIDASE"/>
    <property type="match status" value="1"/>
</dbReference>
<reference evidence="6 7" key="1">
    <citation type="submission" date="2020-03" db="EMBL/GenBank/DDBJ databases">
        <title>WGS of actinomycetes isolated from Thailand.</title>
        <authorList>
            <person name="Thawai C."/>
        </authorList>
    </citation>
    <scope>NUCLEOTIDE SEQUENCE [LARGE SCALE GENOMIC DNA]</scope>
    <source>
        <strain evidence="6 7">HSS6-12</strain>
    </source>
</reference>
<dbReference type="Pfam" id="PF03633">
    <property type="entry name" value="Glyco_hydro_65C"/>
    <property type="match status" value="1"/>
</dbReference>
<evidence type="ECO:0000313" key="7">
    <source>
        <dbReference type="Proteomes" id="UP000783871"/>
    </source>
</evidence>
<gene>
    <name evidence="6" type="ORF">HCJ94_28290</name>
</gene>
<dbReference type="SUPFAM" id="SSF48208">
    <property type="entry name" value="Six-hairpin glycosidases"/>
    <property type="match status" value="1"/>
</dbReference>
<dbReference type="InterPro" id="IPR036412">
    <property type="entry name" value="HAD-like_sf"/>
</dbReference>
<dbReference type="Gene3D" id="1.50.10.10">
    <property type="match status" value="1"/>
</dbReference>
<dbReference type="InterPro" id="IPR008928">
    <property type="entry name" value="6-hairpin_glycosidase_sf"/>
</dbReference>
<dbReference type="InterPro" id="IPR005195">
    <property type="entry name" value="Glyco_hydro_65_M"/>
</dbReference>
<dbReference type="EMBL" id="JAATEO010000056">
    <property type="protein sequence ID" value="NJP35757.1"/>
    <property type="molecule type" value="Genomic_DNA"/>
</dbReference>
<dbReference type="PANTHER" id="PTHR11051">
    <property type="entry name" value="GLYCOSYL HYDROLASE-RELATED"/>
    <property type="match status" value="1"/>
</dbReference>
<dbReference type="Gene3D" id="2.70.98.40">
    <property type="entry name" value="Glycoside hydrolase, family 65, N-terminal domain"/>
    <property type="match status" value="1"/>
</dbReference>
<dbReference type="Pfam" id="PF03636">
    <property type="entry name" value="Glyco_hydro_65N"/>
    <property type="match status" value="1"/>
</dbReference>
<keyword evidence="1" id="KW-0326">Glycosidase</keyword>
<evidence type="ECO:0000256" key="2">
    <source>
        <dbReference type="SAM" id="MobiDB-lite"/>
    </source>
</evidence>
<dbReference type="SUPFAM" id="SSF56784">
    <property type="entry name" value="HAD-like"/>
    <property type="match status" value="1"/>
</dbReference>
<keyword evidence="7" id="KW-1185">Reference proteome</keyword>
<evidence type="ECO:0000259" key="4">
    <source>
        <dbReference type="Pfam" id="PF03633"/>
    </source>
</evidence>
<evidence type="ECO:0000259" key="5">
    <source>
        <dbReference type="Pfam" id="PF03636"/>
    </source>
</evidence>
<accession>A0ABX0ZCV7</accession>
<proteinExistence type="predicted"/>
<keyword evidence="6" id="KW-0378">Hydrolase</keyword>
<dbReference type="Gene3D" id="2.60.420.10">
    <property type="entry name" value="Maltose phosphorylase, domain 3"/>
    <property type="match status" value="1"/>
</dbReference>
<dbReference type="InterPro" id="IPR011013">
    <property type="entry name" value="Gal_mutarotase_sf_dom"/>
</dbReference>
<dbReference type="Proteomes" id="UP000783871">
    <property type="component" value="Unassembled WGS sequence"/>
</dbReference>
<protein>
    <submittedName>
        <fullName evidence="6">Family 65 glycosyl hydrolase</fullName>
    </submittedName>
</protein>
<feature type="region of interest" description="Disordered" evidence="2">
    <location>
        <begin position="986"/>
        <end position="1006"/>
    </location>
</feature>
<evidence type="ECO:0000256" key="1">
    <source>
        <dbReference type="ARBA" id="ARBA00023295"/>
    </source>
</evidence>
<organism evidence="6 7">
    <name type="scientific">Micromonospora thermarum</name>
    <dbReference type="NCBI Taxonomy" id="2720024"/>
    <lineage>
        <taxon>Bacteria</taxon>
        <taxon>Bacillati</taxon>
        <taxon>Actinomycetota</taxon>
        <taxon>Actinomycetes</taxon>
        <taxon>Micromonosporales</taxon>
        <taxon>Micromonosporaceae</taxon>
        <taxon>Micromonospora</taxon>
    </lineage>
</organism>
<dbReference type="InterPro" id="IPR012341">
    <property type="entry name" value="6hp_glycosidase-like_sf"/>
</dbReference>
<feature type="domain" description="Glycoside hydrolase family 65 C-terminal" evidence="4">
    <location>
        <begin position="921"/>
        <end position="981"/>
    </location>
</feature>
<dbReference type="SUPFAM" id="SSF74650">
    <property type="entry name" value="Galactose mutarotase-like"/>
    <property type="match status" value="1"/>
</dbReference>
<dbReference type="InterPro" id="IPR005194">
    <property type="entry name" value="Glyco_hydro_65_C"/>
</dbReference>
<comment type="caution">
    <text evidence="6">The sequence shown here is derived from an EMBL/GenBank/DDBJ whole genome shotgun (WGS) entry which is preliminary data.</text>
</comment>
<name>A0ABX0ZCV7_9ACTN</name>
<dbReference type="Gene3D" id="3.40.50.1000">
    <property type="entry name" value="HAD superfamily/HAD-like"/>
    <property type="match status" value="1"/>
</dbReference>
<feature type="domain" description="Glycoside hydrolase family 65 N-terminal" evidence="5">
    <location>
        <begin position="205"/>
        <end position="460"/>
    </location>
</feature>
<dbReference type="Pfam" id="PF03632">
    <property type="entry name" value="Glyco_hydro_65m"/>
    <property type="match status" value="1"/>
</dbReference>
<dbReference type="InterPro" id="IPR005196">
    <property type="entry name" value="Glyco_hydro_65_N"/>
</dbReference>
<evidence type="ECO:0000313" key="6">
    <source>
        <dbReference type="EMBL" id="NJP35757.1"/>
    </source>
</evidence>
<sequence length="1006" mass="110180">MTSGTEAQQARPARVRLPIERLDAVLFDVDVVLWDGGVAGHGRAEDLTAFPDGMRLIGRLRDLGLSTAVVALGRHGCGTVAAGLEGLVTAVVDVDNEELTGLDLHPTPDMLLQAAGMLAVHPARVAIFTATVAGAEAACRAGFGLVAGVDRNGAVVGELRRHGADEVLSGLDAVTLDENAARHRWWQIRQTTEASVGSAAWLLDYTGVDPEGEGIRETLCTIGNGYLATRGAAPETKAGPVHYPGTYSAGVFNRLRSLLHGHVHEDESLVNLPNWLALQWGIDEDRWVEPDGPATRDHRQSLDLRAGVLHRRYRHVDGDGRATTVVSRMLVSMAEPHLAALQMTFVPENWSGVLHVLSAIDGRVANRQVAEYAPLAARHLDADGQGNDDPAGLWLRVRTSQSQVAIGVATRTRVAVPGVPGTVQRHVSMATARPAETYLVPVRQGQPVRVEKTASFYTSRDRAISEPVLAARQAVTRARSFDELLTAHVHAWRRLWERSHVEMRTKGGPPPVALNLHAFHLLASTAALPADLDVGVGARGLHGEGYRGHVFWDEVFVHRVLVLHLPEASRALLLYRWRRLDAARRAAAEAGCKGAMFPWQSGSDGRDETPTELFNTRTNRWMPDHSSLQRHVGLAIAYSVWQYYQATGDRDFLRTHGAELILEIARFFGDLARENPATGRYEISGVMGPDEFHDGYPDTDIPGLSNNAYTNVMTVWLLHRALEVVDLLACHDDTNPAETLGVGAEELARWRDMTTRMYVPFHGQQVISQFDGYADLREFDIAGYTARYGNAGRLDLILAAEDDSPNRYQIGKQADVLMLLYLLSAEELRDLLAGLGYQWPRQALPRTVEYYVKRVSHGSTLCRVVYAWVQARTDRAASWRFFTQALSADISDTPGGTTREGIHLGAMAGTLDLAERGYLGLEIRQDALWLNPQLPREMTSLHTLLTYRGHQLHLTVTQHDLTLTASPCNVQPATVRVAGHPAMSISSGQSVTLAPKPAPRTAGARD</sequence>